<name>A0A8X6TEM0_NEPPI</name>
<sequence>MDDTLSVLRGDKWTAVNGDEEFLLLAVDSPRRQRNDDHQYQDKALGNFLIVAICRCGFWKLIETFLCLEIRNNDRKDCPLEYLNIFFNKLPTEIL</sequence>
<dbReference type="EMBL" id="BMAW01101755">
    <property type="protein sequence ID" value="GFT00947.1"/>
    <property type="molecule type" value="Genomic_DNA"/>
</dbReference>
<proteinExistence type="predicted"/>
<dbReference type="AlphaFoldDB" id="A0A8X6TEM0"/>
<gene>
    <name evidence="1" type="ORF">NPIL_491941</name>
</gene>
<dbReference type="Proteomes" id="UP000887013">
    <property type="component" value="Unassembled WGS sequence"/>
</dbReference>
<reference evidence="1" key="1">
    <citation type="submission" date="2020-08" db="EMBL/GenBank/DDBJ databases">
        <title>Multicomponent nature underlies the extraordinary mechanical properties of spider dragline silk.</title>
        <authorList>
            <person name="Kono N."/>
            <person name="Nakamura H."/>
            <person name="Mori M."/>
            <person name="Yoshida Y."/>
            <person name="Ohtoshi R."/>
            <person name="Malay A.D."/>
            <person name="Moran D.A.P."/>
            <person name="Tomita M."/>
            <person name="Numata K."/>
            <person name="Arakawa K."/>
        </authorList>
    </citation>
    <scope>NUCLEOTIDE SEQUENCE</scope>
</reference>
<accession>A0A8X6TEM0</accession>
<evidence type="ECO:0000313" key="2">
    <source>
        <dbReference type="Proteomes" id="UP000887013"/>
    </source>
</evidence>
<organism evidence="1 2">
    <name type="scientific">Nephila pilipes</name>
    <name type="common">Giant wood spider</name>
    <name type="synonym">Nephila maculata</name>
    <dbReference type="NCBI Taxonomy" id="299642"/>
    <lineage>
        <taxon>Eukaryota</taxon>
        <taxon>Metazoa</taxon>
        <taxon>Ecdysozoa</taxon>
        <taxon>Arthropoda</taxon>
        <taxon>Chelicerata</taxon>
        <taxon>Arachnida</taxon>
        <taxon>Araneae</taxon>
        <taxon>Araneomorphae</taxon>
        <taxon>Entelegynae</taxon>
        <taxon>Araneoidea</taxon>
        <taxon>Nephilidae</taxon>
        <taxon>Nephila</taxon>
    </lineage>
</organism>
<comment type="caution">
    <text evidence="1">The sequence shown here is derived from an EMBL/GenBank/DDBJ whole genome shotgun (WGS) entry which is preliminary data.</text>
</comment>
<evidence type="ECO:0000313" key="1">
    <source>
        <dbReference type="EMBL" id="GFT00947.1"/>
    </source>
</evidence>
<protein>
    <submittedName>
        <fullName evidence="1">Uncharacterized protein</fullName>
    </submittedName>
</protein>
<keyword evidence="2" id="KW-1185">Reference proteome</keyword>